<dbReference type="EMBL" id="JAHDVG010000463">
    <property type="protein sequence ID" value="KAH1187700.1"/>
    <property type="molecule type" value="Genomic_DNA"/>
</dbReference>
<sequence>MNGCAPLHAGHETAAQRYSARLLQAGYEPESMADYLISGGTGYVPEDGLTAQQLFAIADGLTY</sequence>
<accession>A0A9D3XYP3</accession>
<protein>
    <submittedName>
        <fullName evidence="1">Uncharacterized protein</fullName>
    </submittedName>
</protein>
<dbReference type="AlphaFoldDB" id="A0A9D3XYP3"/>
<evidence type="ECO:0000313" key="2">
    <source>
        <dbReference type="Proteomes" id="UP000827986"/>
    </source>
</evidence>
<gene>
    <name evidence="1" type="ORF">KIL84_020449</name>
</gene>
<reference evidence="1" key="1">
    <citation type="submission" date="2021-09" db="EMBL/GenBank/DDBJ databases">
        <title>The genome of Mauremys mutica provides insights into the evolution of semi-aquatic lifestyle.</title>
        <authorList>
            <person name="Gong S."/>
            <person name="Gao Y."/>
        </authorList>
    </citation>
    <scope>NUCLEOTIDE SEQUENCE</scope>
    <source>
        <strain evidence="1">MM-2020</strain>
        <tissue evidence="1">Muscle</tissue>
    </source>
</reference>
<name>A0A9D3XYP3_9SAUR</name>
<dbReference type="Proteomes" id="UP000827986">
    <property type="component" value="Unassembled WGS sequence"/>
</dbReference>
<proteinExistence type="predicted"/>
<organism evidence="1 2">
    <name type="scientific">Mauremys mutica</name>
    <name type="common">yellowpond turtle</name>
    <dbReference type="NCBI Taxonomy" id="74926"/>
    <lineage>
        <taxon>Eukaryota</taxon>
        <taxon>Metazoa</taxon>
        <taxon>Chordata</taxon>
        <taxon>Craniata</taxon>
        <taxon>Vertebrata</taxon>
        <taxon>Euteleostomi</taxon>
        <taxon>Archelosauria</taxon>
        <taxon>Testudinata</taxon>
        <taxon>Testudines</taxon>
        <taxon>Cryptodira</taxon>
        <taxon>Durocryptodira</taxon>
        <taxon>Testudinoidea</taxon>
        <taxon>Geoemydidae</taxon>
        <taxon>Geoemydinae</taxon>
        <taxon>Mauremys</taxon>
    </lineage>
</organism>
<evidence type="ECO:0000313" key="1">
    <source>
        <dbReference type="EMBL" id="KAH1187700.1"/>
    </source>
</evidence>
<feature type="non-terminal residue" evidence="1">
    <location>
        <position position="63"/>
    </location>
</feature>
<comment type="caution">
    <text evidence="1">The sequence shown here is derived from an EMBL/GenBank/DDBJ whole genome shotgun (WGS) entry which is preliminary data.</text>
</comment>
<keyword evidence="2" id="KW-1185">Reference proteome</keyword>